<dbReference type="AlphaFoldDB" id="A0A0B7F3D0"/>
<accession>A0A0B7F3D0</accession>
<proteinExistence type="predicted"/>
<protein>
    <submittedName>
        <fullName evidence="1">Uncharacterized protein</fullName>
    </submittedName>
</protein>
<dbReference type="EMBL" id="LN679100">
    <property type="protein sequence ID" value="CEL52030.1"/>
    <property type="molecule type" value="Genomic_DNA"/>
</dbReference>
<organism evidence="1 2">
    <name type="scientific">Thanatephorus cucumeris (strain AG1-IB / isolate 7/3/14)</name>
    <name type="common">Lettuce bottom rot fungus</name>
    <name type="synonym">Rhizoctonia solani</name>
    <dbReference type="NCBI Taxonomy" id="1108050"/>
    <lineage>
        <taxon>Eukaryota</taxon>
        <taxon>Fungi</taxon>
        <taxon>Dikarya</taxon>
        <taxon>Basidiomycota</taxon>
        <taxon>Agaricomycotina</taxon>
        <taxon>Agaricomycetes</taxon>
        <taxon>Cantharellales</taxon>
        <taxon>Ceratobasidiaceae</taxon>
        <taxon>Rhizoctonia</taxon>
        <taxon>Rhizoctonia solani AG-1</taxon>
    </lineage>
</organism>
<gene>
    <name evidence="1" type="ORF">RSOLAG1IB_00567</name>
</gene>
<name>A0A0B7F3D0_THACB</name>
<keyword evidence="2" id="KW-1185">Reference proteome</keyword>
<evidence type="ECO:0000313" key="1">
    <source>
        <dbReference type="EMBL" id="CEL52030.1"/>
    </source>
</evidence>
<evidence type="ECO:0000313" key="2">
    <source>
        <dbReference type="Proteomes" id="UP000059188"/>
    </source>
</evidence>
<sequence>MHLPTEGAEMVPLMGMDVNENPLMPNVYGDDSDDIHAKAKDLGLRRHLLATILTPVSHQHGSTCDKLGICSRIFETQDFSQSTDAFQLFFGVTHIYCSIVVRQSYDNTKTCGLKASCSC</sequence>
<dbReference type="Proteomes" id="UP000059188">
    <property type="component" value="Unassembled WGS sequence"/>
</dbReference>
<dbReference type="STRING" id="1108050.A0A0B7F3D0"/>
<reference evidence="1 2" key="1">
    <citation type="submission" date="2014-11" db="EMBL/GenBank/DDBJ databases">
        <authorList>
            <person name="Wibberg Daniel"/>
        </authorList>
    </citation>
    <scope>NUCLEOTIDE SEQUENCE [LARGE SCALE GENOMIC DNA]</scope>
    <source>
        <strain evidence="1">Rhizoctonia solani AG1-IB 7/3/14</strain>
    </source>
</reference>